<dbReference type="Proteomes" id="UP001249394">
    <property type="component" value="Plasmid punmamed1"/>
</dbReference>
<reference evidence="2 3" key="1">
    <citation type="submission" date="2023-09" db="EMBL/GenBank/DDBJ databases">
        <title>The genome sequence of Streptomyces anthocyanicus.</title>
        <authorList>
            <person name="Mo P."/>
        </authorList>
    </citation>
    <scope>NUCLEOTIDE SEQUENCE [LARGE SCALE GENOMIC DNA]</scope>
    <source>
        <strain evidence="2 3">JCM 4387</strain>
        <plasmid evidence="2 3">punmamed1</plasmid>
    </source>
</reference>
<name>A0ABY9UNI6_STRVL</name>
<keyword evidence="2" id="KW-0614">Plasmid</keyword>
<evidence type="ECO:0000313" key="2">
    <source>
        <dbReference type="EMBL" id="WND24143.1"/>
    </source>
</evidence>
<evidence type="ECO:0000313" key="3">
    <source>
        <dbReference type="Proteomes" id="UP001249394"/>
    </source>
</evidence>
<feature type="region of interest" description="Disordered" evidence="1">
    <location>
        <begin position="132"/>
        <end position="158"/>
    </location>
</feature>
<dbReference type="EMBL" id="CP134214">
    <property type="protein sequence ID" value="WND24143.1"/>
    <property type="molecule type" value="Genomic_DNA"/>
</dbReference>
<protein>
    <recommendedName>
        <fullName evidence="4">Helix-turn-helix domain-containing protein</fullName>
    </recommendedName>
</protein>
<geneLocation type="plasmid" evidence="2 3">
    <name>punmamed1</name>
</geneLocation>
<sequence>MNGTRLGAGDRVRLYVSTTDTFDPDQDLDYIAIEYALNGEPVRLTMAEKIHAAQILDGLGMDPTPIGRRIGADPSTVATWKANGWKPGGKHPKARVRTPRPEPKCGEPRMYRRHLKAGERCDVCRAANAAADRRYRATGSRRERQQAAQGGDTERNAA</sequence>
<feature type="compositionally biased region" description="Basic and acidic residues" evidence="1">
    <location>
        <begin position="132"/>
        <end position="145"/>
    </location>
</feature>
<organism evidence="2 3">
    <name type="scientific">Streptomyces violaceus</name>
    <name type="common">Streptomyces venezuelae</name>
    <dbReference type="NCBI Taxonomy" id="1936"/>
    <lineage>
        <taxon>Bacteria</taxon>
        <taxon>Bacillati</taxon>
        <taxon>Actinomycetota</taxon>
        <taxon>Actinomycetes</taxon>
        <taxon>Kitasatosporales</taxon>
        <taxon>Streptomycetaceae</taxon>
        <taxon>Streptomyces</taxon>
    </lineage>
</organism>
<gene>
    <name evidence="2" type="ORF">RI060_43260</name>
</gene>
<keyword evidence="3" id="KW-1185">Reference proteome</keyword>
<feature type="region of interest" description="Disordered" evidence="1">
    <location>
        <begin position="67"/>
        <end position="109"/>
    </location>
</feature>
<evidence type="ECO:0008006" key="4">
    <source>
        <dbReference type="Google" id="ProtNLM"/>
    </source>
</evidence>
<feature type="compositionally biased region" description="Basic residues" evidence="1">
    <location>
        <begin position="88"/>
        <end position="98"/>
    </location>
</feature>
<accession>A0ABY9UNI6</accession>
<feature type="compositionally biased region" description="Basic and acidic residues" evidence="1">
    <location>
        <begin position="99"/>
        <end position="109"/>
    </location>
</feature>
<evidence type="ECO:0000256" key="1">
    <source>
        <dbReference type="SAM" id="MobiDB-lite"/>
    </source>
</evidence>
<proteinExistence type="predicted"/>